<dbReference type="Proteomes" id="UP000198287">
    <property type="component" value="Unassembled WGS sequence"/>
</dbReference>
<keyword evidence="3" id="KW-1185">Reference proteome</keyword>
<keyword evidence="1" id="KW-0732">Signal</keyword>
<dbReference type="EMBL" id="LNIX01000047">
    <property type="protein sequence ID" value="OXA38174.1"/>
    <property type="molecule type" value="Genomic_DNA"/>
</dbReference>
<accession>A0A226CZX4</accession>
<evidence type="ECO:0000313" key="2">
    <source>
        <dbReference type="EMBL" id="OXA38174.1"/>
    </source>
</evidence>
<name>A0A226CZX4_FOLCA</name>
<evidence type="ECO:0000256" key="1">
    <source>
        <dbReference type="SAM" id="SignalP"/>
    </source>
</evidence>
<protein>
    <submittedName>
        <fullName evidence="2">Uncharacterized protein</fullName>
    </submittedName>
</protein>
<feature type="chain" id="PRO_5012036457" evidence="1">
    <location>
        <begin position="22"/>
        <end position="217"/>
    </location>
</feature>
<comment type="caution">
    <text evidence="2">The sequence shown here is derived from an EMBL/GenBank/DDBJ whole genome shotgun (WGS) entry which is preliminary data.</text>
</comment>
<organism evidence="2 3">
    <name type="scientific">Folsomia candida</name>
    <name type="common">Springtail</name>
    <dbReference type="NCBI Taxonomy" id="158441"/>
    <lineage>
        <taxon>Eukaryota</taxon>
        <taxon>Metazoa</taxon>
        <taxon>Ecdysozoa</taxon>
        <taxon>Arthropoda</taxon>
        <taxon>Hexapoda</taxon>
        <taxon>Collembola</taxon>
        <taxon>Entomobryomorpha</taxon>
        <taxon>Isotomoidea</taxon>
        <taxon>Isotomidae</taxon>
        <taxon>Proisotominae</taxon>
        <taxon>Folsomia</taxon>
    </lineage>
</organism>
<gene>
    <name evidence="2" type="ORF">Fcan01_26965</name>
</gene>
<reference evidence="2 3" key="1">
    <citation type="submission" date="2015-12" db="EMBL/GenBank/DDBJ databases">
        <title>The genome of Folsomia candida.</title>
        <authorList>
            <person name="Faddeeva A."/>
            <person name="Derks M.F."/>
            <person name="Anvar Y."/>
            <person name="Smit S."/>
            <person name="Van Straalen N."/>
            <person name="Roelofs D."/>
        </authorList>
    </citation>
    <scope>NUCLEOTIDE SEQUENCE [LARGE SCALE GENOMIC DNA]</scope>
    <source>
        <strain evidence="2 3">VU population</strain>
        <tissue evidence="2">Whole body</tissue>
    </source>
</reference>
<evidence type="ECO:0000313" key="3">
    <source>
        <dbReference type="Proteomes" id="UP000198287"/>
    </source>
</evidence>
<dbReference type="AlphaFoldDB" id="A0A226CZX4"/>
<feature type="signal peptide" evidence="1">
    <location>
        <begin position="1"/>
        <end position="21"/>
    </location>
</feature>
<proteinExistence type="predicted"/>
<sequence>MLPNFSSFLLISSFILPIVTGSQYESLQNLDLYLSAFKSCLVHLINYRGINFNPFSHPVLTSRYDVVIIQREGYHYPEPIFFRHEDSPAFRSAQVAIAKLNESFISDELFLRYDEMLKVRWKLMCVVQFYVLPPEVDATSEGNQTHNIPVCNIKILSFQISSPGVHTLEKSDGRPVAWSTHGFYRKMVTSVEKQNLRTSASVEVIEKAMVSILSRKS</sequence>